<evidence type="ECO:0000259" key="1">
    <source>
        <dbReference type="Pfam" id="PF00931"/>
    </source>
</evidence>
<organism evidence="4 5">
    <name type="scientific">Cercophora newfieldiana</name>
    <dbReference type="NCBI Taxonomy" id="92897"/>
    <lineage>
        <taxon>Eukaryota</taxon>
        <taxon>Fungi</taxon>
        <taxon>Dikarya</taxon>
        <taxon>Ascomycota</taxon>
        <taxon>Pezizomycotina</taxon>
        <taxon>Sordariomycetes</taxon>
        <taxon>Sordariomycetidae</taxon>
        <taxon>Sordariales</taxon>
        <taxon>Lasiosphaeriaceae</taxon>
        <taxon>Cercophora</taxon>
    </lineage>
</organism>
<comment type="caution">
    <text evidence="4">The sequence shown here is derived from an EMBL/GenBank/DDBJ whole genome shotgun (WGS) entry which is preliminary data.</text>
</comment>
<dbReference type="Pfam" id="PF24809">
    <property type="entry name" value="DUF7708"/>
    <property type="match status" value="1"/>
</dbReference>
<accession>A0AA40CN07</accession>
<dbReference type="InterPro" id="IPR056681">
    <property type="entry name" value="DUF7779"/>
</dbReference>
<dbReference type="Proteomes" id="UP001174936">
    <property type="component" value="Unassembled WGS sequence"/>
</dbReference>
<gene>
    <name evidence="4" type="ORF">B0T16DRAFT_460481</name>
</gene>
<dbReference type="Pfam" id="PF00931">
    <property type="entry name" value="NB-ARC"/>
    <property type="match status" value="1"/>
</dbReference>
<evidence type="ECO:0008006" key="6">
    <source>
        <dbReference type="Google" id="ProtNLM"/>
    </source>
</evidence>
<dbReference type="InterPro" id="IPR011990">
    <property type="entry name" value="TPR-like_helical_dom_sf"/>
</dbReference>
<dbReference type="Pfam" id="PF25000">
    <property type="entry name" value="DUF7779"/>
    <property type="match status" value="1"/>
</dbReference>
<feature type="domain" description="DUF7779" evidence="3">
    <location>
        <begin position="483"/>
        <end position="571"/>
    </location>
</feature>
<dbReference type="PANTHER" id="PTHR35205:SF1">
    <property type="entry name" value="ZU5 DOMAIN-CONTAINING PROTEIN"/>
    <property type="match status" value="1"/>
</dbReference>
<feature type="domain" description="NB-ARC" evidence="1">
    <location>
        <begin position="248"/>
        <end position="407"/>
    </location>
</feature>
<dbReference type="AlphaFoldDB" id="A0AA40CN07"/>
<feature type="domain" description="DUF7708" evidence="2">
    <location>
        <begin position="66"/>
        <end position="201"/>
    </location>
</feature>
<keyword evidence="5" id="KW-1185">Reference proteome</keyword>
<dbReference type="InterPro" id="IPR027417">
    <property type="entry name" value="P-loop_NTPase"/>
</dbReference>
<dbReference type="InterPro" id="IPR056125">
    <property type="entry name" value="DUF7708"/>
</dbReference>
<dbReference type="GO" id="GO:0043531">
    <property type="term" value="F:ADP binding"/>
    <property type="evidence" value="ECO:0007669"/>
    <property type="project" value="InterPro"/>
</dbReference>
<dbReference type="Gene3D" id="3.40.50.300">
    <property type="entry name" value="P-loop containing nucleotide triphosphate hydrolases"/>
    <property type="match status" value="1"/>
</dbReference>
<dbReference type="InterPro" id="IPR002182">
    <property type="entry name" value="NB-ARC"/>
</dbReference>
<evidence type="ECO:0000259" key="3">
    <source>
        <dbReference type="Pfam" id="PF25000"/>
    </source>
</evidence>
<evidence type="ECO:0000313" key="4">
    <source>
        <dbReference type="EMBL" id="KAK0644422.1"/>
    </source>
</evidence>
<proteinExistence type="predicted"/>
<dbReference type="PANTHER" id="PTHR35205">
    <property type="entry name" value="NB-ARC AND TPR DOMAIN PROTEIN"/>
    <property type="match status" value="1"/>
</dbReference>
<sequence>MATPAAPEELWTALWHKYSKDLTKYCEFTDEAELKDLCHEKTLDRFKLVQQAYKDRRSSRAIEMFSKHISFLQSWTAVISTFVQYDPNPSALVWGSIQAVILMIMRESERLEAIGMYFEELFSTLEIMKRYLSLYPNNMLLRSYQSSMLDEYLGFVLGCLRRWKRHPIINMVTMSMDRHFKSCKSTMDSLTKRFEKEATISGHEVLGKLHADMEVVRPTEPDVPSTVAVTTKRTTVRLERNEFFHGREKLLEDLHSKLDAGGSRGIRKCVISGMGGSGKTQMALEYAYRYQQSYNCIFWVDAELESTLVDNYLGILAHLPGVVLEPGEKEKMLKVKDWLSTTDERWLLIFDNVTENFPLAPYMPSGLNCDGSVIITTQVSSAEHSTPRRVETGKLTDEDGAKLLLKHLGESKEHMPEAMAISSLVDGLPLALVHVAGYVQKSQTSLSEFIETYKRRIISQGLWEATDNYGKCLAKVFDIALEALQRTDTQARNLLDVLAFFSPDAIPESMVFKLHQHECLSALSIENHRIDETRANLTGRKTIERVKMGDGSFALRMHRSLKQSLLMRLDNNASSSRDLKQVFTQALFILKEALPRYSKASAPLKAAQFPLYKRLLPHVTEFVAVRQSFAETLDITPEVSMELVSVLLGVTHYMYESHSLDGGLAMAEQAQLLSNSPAMTVDDEDRKLQILWLVASLKLNKGIPDRKEGIRLMDEILQRRLQRFQAIPHRSQKRSGAFLVATAYNNLACALMHDFDFEQAEKLLEKDVELRSRWGDETKFPSPFGEHKKNKALVLASRGDLAGAIKLLDESVSLLSKVKDAGPQSRHLLLAKFLRACVKFEAGHLQDALVEHISIMASRRETLGAHHEHTISSAYWVAKAGFAVGDLDTACDLLQECTERLSENAQCGPTQLPRTFFLQSQVFAALGRGGDAKAAAEKARQQTEALLLQIGLSRNEDESEEVTYARLPGLWTGRPMRWPPIISITPSLSPPQQAA</sequence>
<dbReference type="EMBL" id="JAULSV010000005">
    <property type="protein sequence ID" value="KAK0644422.1"/>
    <property type="molecule type" value="Genomic_DNA"/>
</dbReference>
<evidence type="ECO:0000313" key="5">
    <source>
        <dbReference type="Proteomes" id="UP001174936"/>
    </source>
</evidence>
<name>A0AA40CN07_9PEZI</name>
<reference evidence="4" key="1">
    <citation type="submission" date="2023-06" db="EMBL/GenBank/DDBJ databases">
        <title>Genome-scale phylogeny and comparative genomics of the fungal order Sordariales.</title>
        <authorList>
            <consortium name="Lawrence Berkeley National Laboratory"/>
            <person name="Hensen N."/>
            <person name="Bonometti L."/>
            <person name="Westerberg I."/>
            <person name="Brannstrom I.O."/>
            <person name="Guillou S."/>
            <person name="Cros-Aarteil S."/>
            <person name="Calhoun S."/>
            <person name="Haridas S."/>
            <person name="Kuo A."/>
            <person name="Mondo S."/>
            <person name="Pangilinan J."/>
            <person name="Riley R."/>
            <person name="Labutti K."/>
            <person name="Andreopoulos B."/>
            <person name="Lipzen A."/>
            <person name="Chen C."/>
            <person name="Yanf M."/>
            <person name="Daum C."/>
            <person name="Ng V."/>
            <person name="Clum A."/>
            <person name="Steindorff A."/>
            <person name="Ohm R."/>
            <person name="Martin F."/>
            <person name="Silar P."/>
            <person name="Natvig D."/>
            <person name="Lalanne C."/>
            <person name="Gautier V."/>
            <person name="Ament-Velasquez S.L."/>
            <person name="Kruys A."/>
            <person name="Hutchinson M.I."/>
            <person name="Powell A.J."/>
            <person name="Barry K."/>
            <person name="Miller A.N."/>
            <person name="Grigoriev I.V."/>
            <person name="Debuchy R."/>
            <person name="Gladieux P."/>
            <person name="Thoren M.H."/>
            <person name="Johannesson H."/>
        </authorList>
    </citation>
    <scope>NUCLEOTIDE SEQUENCE</scope>
    <source>
        <strain evidence="4">SMH2532-1</strain>
    </source>
</reference>
<dbReference type="Pfam" id="PF13374">
    <property type="entry name" value="TPR_10"/>
    <property type="match status" value="1"/>
</dbReference>
<protein>
    <recommendedName>
        <fullName evidence="6">NB-ARC domain-containing protein</fullName>
    </recommendedName>
</protein>
<dbReference type="SUPFAM" id="SSF48452">
    <property type="entry name" value="TPR-like"/>
    <property type="match status" value="1"/>
</dbReference>
<dbReference type="SUPFAM" id="SSF52540">
    <property type="entry name" value="P-loop containing nucleoside triphosphate hydrolases"/>
    <property type="match status" value="1"/>
</dbReference>
<evidence type="ECO:0000259" key="2">
    <source>
        <dbReference type="Pfam" id="PF24809"/>
    </source>
</evidence>
<dbReference type="Gene3D" id="1.25.40.10">
    <property type="entry name" value="Tetratricopeptide repeat domain"/>
    <property type="match status" value="1"/>
</dbReference>